<keyword evidence="1" id="KW-0175">Coiled coil</keyword>
<feature type="coiled-coil region" evidence="1">
    <location>
        <begin position="25"/>
        <end position="52"/>
    </location>
</feature>
<name>A0A6P7H2R8_DIAVI</name>
<evidence type="ECO:0000313" key="3">
    <source>
        <dbReference type="RefSeq" id="XP_028152802.1"/>
    </source>
</evidence>
<dbReference type="PANTHER" id="PTHR10773:SF19">
    <property type="match status" value="1"/>
</dbReference>
<proteinExistence type="predicted"/>
<reference evidence="3" key="1">
    <citation type="submission" date="2025-08" db="UniProtKB">
        <authorList>
            <consortium name="RefSeq"/>
        </authorList>
    </citation>
    <scope>IDENTIFICATION</scope>
    <source>
        <tissue evidence="3">Whole insect</tissue>
    </source>
</reference>
<protein>
    <submittedName>
        <fullName evidence="3">Uncharacterized protein LOC114346224 isoform X1</fullName>
    </submittedName>
</protein>
<gene>
    <name evidence="3" type="primary">LOC114346224</name>
</gene>
<dbReference type="AlphaFoldDB" id="A0A6P7H2R8"/>
<evidence type="ECO:0000256" key="1">
    <source>
        <dbReference type="SAM" id="Coils"/>
    </source>
</evidence>
<dbReference type="InterPro" id="IPR057191">
    <property type="entry name" value="DUF7869"/>
</dbReference>
<sequence>MNISIKEYSKDTCQTCDKLHNTIVNEKKEEQKEKIRRELNRHQEEAEAADAAKRKDKIICQDDKTQRVFAFDLQQCLSTPSLNTSIAFYKRQLWTYTLTIHDCGNNKTTCCMWYETIFGRGANQIASCLYKELLEIPPQVKEISLYSDTCGGQNKNSHLIAMFMVLMVNSGLNTLDHKFLIPGHTRMECDSDHSITEKKEKI</sequence>
<dbReference type="Pfam" id="PF25273">
    <property type="entry name" value="DUF7869"/>
    <property type="match status" value="1"/>
</dbReference>
<accession>A0A6P7H2R8</accession>
<dbReference type="RefSeq" id="XP_028152802.1">
    <property type="nucleotide sequence ID" value="XM_028297001.1"/>
</dbReference>
<feature type="domain" description="DUF7869" evidence="2">
    <location>
        <begin position="105"/>
        <end position="194"/>
    </location>
</feature>
<dbReference type="PANTHER" id="PTHR10773">
    <property type="entry name" value="DNA-DIRECTED RNA POLYMERASES I, II, AND III SUBUNIT RPABC2"/>
    <property type="match status" value="1"/>
</dbReference>
<organism evidence="3">
    <name type="scientific">Diabrotica virgifera virgifera</name>
    <name type="common">western corn rootworm</name>
    <dbReference type="NCBI Taxonomy" id="50390"/>
    <lineage>
        <taxon>Eukaryota</taxon>
        <taxon>Metazoa</taxon>
        <taxon>Ecdysozoa</taxon>
        <taxon>Arthropoda</taxon>
        <taxon>Hexapoda</taxon>
        <taxon>Insecta</taxon>
        <taxon>Pterygota</taxon>
        <taxon>Neoptera</taxon>
        <taxon>Endopterygota</taxon>
        <taxon>Coleoptera</taxon>
        <taxon>Polyphaga</taxon>
        <taxon>Cucujiformia</taxon>
        <taxon>Chrysomeloidea</taxon>
        <taxon>Chrysomelidae</taxon>
        <taxon>Galerucinae</taxon>
        <taxon>Diabroticina</taxon>
        <taxon>Diabroticites</taxon>
        <taxon>Diabrotica</taxon>
    </lineage>
</organism>
<evidence type="ECO:0000259" key="2">
    <source>
        <dbReference type="Pfam" id="PF25273"/>
    </source>
</evidence>